<dbReference type="InterPro" id="IPR050957">
    <property type="entry name" value="BMP_lipoprotein"/>
</dbReference>
<evidence type="ECO:0000256" key="3">
    <source>
        <dbReference type="ARBA" id="ARBA00022729"/>
    </source>
</evidence>
<evidence type="ECO:0000313" key="7">
    <source>
        <dbReference type="EMBL" id="RKP54557.1"/>
    </source>
</evidence>
<keyword evidence="8" id="KW-1185">Reference proteome</keyword>
<keyword evidence="5" id="KW-0449">Lipoprotein</keyword>
<feature type="domain" description="ABC transporter substrate-binding protein PnrA-like" evidence="6">
    <location>
        <begin position="89"/>
        <end position="335"/>
    </location>
</feature>
<evidence type="ECO:0000256" key="4">
    <source>
        <dbReference type="ARBA" id="ARBA00023136"/>
    </source>
</evidence>
<name>A0A494Y276_9BURK</name>
<reference evidence="7 8" key="1">
    <citation type="submission" date="2018-10" db="EMBL/GenBank/DDBJ databases">
        <title>Robbsia sp. DHC34, isolated from soil.</title>
        <authorList>
            <person name="Gao Z.-H."/>
            <person name="Qiu L.-H."/>
        </authorList>
    </citation>
    <scope>NUCLEOTIDE SEQUENCE [LARGE SCALE GENOMIC DNA]</scope>
    <source>
        <strain evidence="7 8">DHC34</strain>
    </source>
</reference>
<evidence type="ECO:0000256" key="2">
    <source>
        <dbReference type="ARBA" id="ARBA00022475"/>
    </source>
</evidence>
<protein>
    <submittedName>
        <fullName evidence="7">BMP family ABC transporter substrate-binding protein</fullName>
    </submittedName>
</protein>
<evidence type="ECO:0000313" key="8">
    <source>
        <dbReference type="Proteomes" id="UP000270342"/>
    </source>
</evidence>
<dbReference type="GO" id="GO:0005886">
    <property type="term" value="C:plasma membrane"/>
    <property type="evidence" value="ECO:0007669"/>
    <property type="project" value="UniProtKB-SubCell"/>
</dbReference>
<dbReference type="PANTHER" id="PTHR34296:SF2">
    <property type="entry name" value="ABC TRANSPORTER GUANOSINE-BINDING PROTEIN NUPN"/>
    <property type="match status" value="1"/>
</dbReference>
<dbReference type="Gene3D" id="3.40.50.2300">
    <property type="match status" value="2"/>
</dbReference>
<dbReference type="AlphaFoldDB" id="A0A494Y276"/>
<dbReference type="EMBL" id="RBZU01000005">
    <property type="protein sequence ID" value="RKP54557.1"/>
    <property type="molecule type" value="Genomic_DNA"/>
</dbReference>
<sequence>MHGRFRWSFSIASRAAHRGHVSRRGVACCATSGAMSPKASMKRSMRTCLSACLSVCLGTCLAACLAPSLTASVAHAAQGHAASHAFSTVVFIPFDEHDLGFSEAAYDGYVALRDTGASAALVRNAETLSPERMRAIVDARYARGVRGFIFVGAEFSAVATSSAARHPDAYFATLAGHAQGANVVNYCLDCRQLGGALAGAVAARASATKTVGFVGGVEAVDGSEAQRFKQAVLDASPGAAVRIDWTGAWGDRSGAARLAQQQIRAGADIVVADANDGVFVGASAHPHARVIGWMTDASRRYANTLASVVVDMGVVFRRFVAAASSGRFASGDVVIVESDRVWRVVWPRRP</sequence>
<accession>A0A494Y276</accession>
<gene>
    <name evidence="7" type="ORF">D7S86_12825</name>
</gene>
<proteinExistence type="predicted"/>
<dbReference type="Proteomes" id="UP000270342">
    <property type="component" value="Unassembled WGS sequence"/>
</dbReference>
<organism evidence="7 8">
    <name type="scientific">Pararobbsia silviterrae</name>
    <dbReference type="NCBI Taxonomy" id="1792498"/>
    <lineage>
        <taxon>Bacteria</taxon>
        <taxon>Pseudomonadati</taxon>
        <taxon>Pseudomonadota</taxon>
        <taxon>Betaproteobacteria</taxon>
        <taxon>Burkholderiales</taxon>
        <taxon>Burkholderiaceae</taxon>
        <taxon>Pararobbsia</taxon>
    </lineage>
</organism>
<evidence type="ECO:0000259" key="6">
    <source>
        <dbReference type="Pfam" id="PF02608"/>
    </source>
</evidence>
<keyword evidence="4" id="KW-0472">Membrane</keyword>
<keyword evidence="3" id="KW-0732">Signal</keyword>
<dbReference type="PANTHER" id="PTHR34296">
    <property type="entry name" value="TRANSCRIPTIONAL ACTIVATOR PROTEIN MED"/>
    <property type="match status" value="1"/>
</dbReference>
<dbReference type="Pfam" id="PF02608">
    <property type="entry name" value="Bmp"/>
    <property type="match status" value="1"/>
</dbReference>
<comment type="subcellular location">
    <subcellularLocation>
        <location evidence="1">Cell membrane</location>
    </subcellularLocation>
</comment>
<dbReference type="InterPro" id="IPR003760">
    <property type="entry name" value="PnrA-like"/>
</dbReference>
<keyword evidence="2" id="KW-1003">Cell membrane</keyword>
<evidence type="ECO:0000256" key="1">
    <source>
        <dbReference type="ARBA" id="ARBA00004236"/>
    </source>
</evidence>
<evidence type="ECO:0000256" key="5">
    <source>
        <dbReference type="ARBA" id="ARBA00023288"/>
    </source>
</evidence>
<comment type="caution">
    <text evidence="7">The sequence shown here is derived from an EMBL/GenBank/DDBJ whole genome shotgun (WGS) entry which is preliminary data.</text>
</comment>